<dbReference type="PANTHER" id="PTHR38101">
    <property type="entry name" value="UPF0307 PROTEIN YJGA"/>
    <property type="match status" value="1"/>
</dbReference>
<sequence>MHDEFDEDNSEYEQVISKSQLKREAHSLTELGKKLVQMDKASLAKIPLPDNVLEAINSAKNMRQHGALKRQLQYIGKLMRKTDPEPIQAAYEAATNHYRADTQQLHKIENWRDRLLGEGDEALGELTELHPTADRQHLRQLMRSAKKERELNKPPRAARELFQYLKELVT</sequence>
<dbReference type="PANTHER" id="PTHR38101:SF1">
    <property type="entry name" value="UPF0307 PROTEIN YJGA"/>
    <property type="match status" value="1"/>
</dbReference>
<evidence type="ECO:0000256" key="1">
    <source>
        <dbReference type="ARBA" id="ARBA00022490"/>
    </source>
</evidence>
<dbReference type="PIRSF" id="PIRSF016183">
    <property type="entry name" value="UCP016183"/>
    <property type="match status" value="1"/>
</dbReference>
<evidence type="ECO:0000256" key="3">
    <source>
        <dbReference type="ARBA" id="ARBA00022730"/>
    </source>
</evidence>
<dbReference type="Pfam" id="PF04751">
    <property type="entry name" value="DarP"/>
    <property type="match status" value="1"/>
</dbReference>
<dbReference type="CDD" id="cd16331">
    <property type="entry name" value="YjgA-like"/>
    <property type="match status" value="1"/>
</dbReference>
<dbReference type="Gene3D" id="1.10.60.30">
    <property type="entry name" value="PSPTO4464-like domains"/>
    <property type="match status" value="2"/>
</dbReference>
<organism evidence="5">
    <name type="scientific">hydrothermal vent metagenome</name>
    <dbReference type="NCBI Taxonomy" id="652676"/>
    <lineage>
        <taxon>unclassified sequences</taxon>
        <taxon>metagenomes</taxon>
        <taxon>ecological metagenomes</taxon>
    </lineage>
</organism>
<dbReference type="SUPFAM" id="SSF158710">
    <property type="entry name" value="PSPTO4464-like"/>
    <property type="match status" value="1"/>
</dbReference>
<keyword evidence="2" id="KW-0690">Ribosome biogenesis</keyword>
<evidence type="ECO:0000256" key="2">
    <source>
        <dbReference type="ARBA" id="ARBA00022517"/>
    </source>
</evidence>
<dbReference type="InterPro" id="IPR006839">
    <property type="entry name" value="DarP"/>
</dbReference>
<gene>
    <name evidence="5" type="ORF">MNBD_GAMMA24-1587</name>
</gene>
<evidence type="ECO:0000256" key="4">
    <source>
        <dbReference type="ARBA" id="ARBA00022884"/>
    </source>
</evidence>
<reference evidence="5" key="1">
    <citation type="submission" date="2018-06" db="EMBL/GenBank/DDBJ databases">
        <authorList>
            <person name="Zhirakovskaya E."/>
        </authorList>
    </citation>
    <scope>NUCLEOTIDE SEQUENCE</scope>
</reference>
<dbReference type="HAMAP" id="MF_00765">
    <property type="entry name" value="DarP"/>
    <property type="match status" value="1"/>
</dbReference>
<dbReference type="GO" id="GO:0005829">
    <property type="term" value="C:cytosol"/>
    <property type="evidence" value="ECO:0007669"/>
    <property type="project" value="TreeGrafter"/>
</dbReference>
<dbReference type="EMBL" id="UOFZ01000109">
    <property type="protein sequence ID" value="VAX13295.1"/>
    <property type="molecule type" value="Genomic_DNA"/>
</dbReference>
<keyword evidence="1" id="KW-0963">Cytoplasm</keyword>
<evidence type="ECO:0000313" key="5">
    <source>
        <dbReference type="EMBL" id="VAX13295.1"/>
    </source>
</evidence>
<dbReference type="GO" id="GO:0042254">
    <property type="term" value="P:ribosome biogenesis"/>
    <property type="evidence" value="ECO:0007669"/>
    <property type="project" value="UniProtKB-KW"/>
</dbReference>
<dbReference type="FunFam" id="1.10.60.30:FF:000002">
    <property type="entry name" value="UPF0307 protein YjgA"/>
    <property type="match status" value="1"/>
</dbReference>
<dbReference type="GO" id="GO:0019843">
    <property type="term" value="F:rRNA binding"/>
    <property type="evidence" value="ECO:0007669"/>
    <property type="project" value="UniProtKB-KW"/>
</dbReference>
<keyword evidence="3" id="KW-0699">rRNA-binding</keyword>
<name>A0A3B1C3P3_9ZZZZ</name>
<dbReference type="NCBIfam" id="NF003593">
    <property type="entry name" value="PRK05255.1-1"/>
    <property type="match status" value="1"/>
</dbReference>
<dbReference type="InterPro" id="IPR023153">
    <property type="entry name" value="DarP_sf"/>
</dbReference>
<protein>
    <submittedName>
        <fullName evidence="5">UPF0307 protein YjgA</fullName>
    </submittedName>
</protein>
<proteinExistence type="inferred from homology"/>
<keyword evidence="4" id="KW-0694">RNA-binding</keyword>
<dbReference type="AlphaFoldDB" id="A0A3B1C3P3"/>
<accession>A0A3B1C3P3</accession>